<dbReference type="EMBL" id="JADEYP010000025">
    <property type="protein sequence ID" value="MCA5005996.1"/>
    <property type="molecule type" value="Genomic_DNA"/>
</dbReference>
<protein>
    <submittedName>
        <fullName evidence="1">SGNH/GDSL hydrolase family protein</fullName>
    </submittedName>
</protein>
<sequence>MKKTYFLPVLFSILISCNFSNNNLEKFNIEALPDFIDIGNKNDSNKLLILGNSIAVHPISKSIGWHSISGMAASNVDLDYVHLLHNKLNNLIPTNTRVSNVALWERSLSIDSLKSFDSLLNYRPNIVIFQVGDNFPADTTKIKQAYISLIKKFENTEIIICSPFITNEYNRGIAETISKENNLKYVNLSDLSSNKENLAEFDQSLDSLKKNWKVDGIGVHPGNKGMSMIASRIFNVIEPYLITNKTH</sequence>
<dbReference type="RefSeq" id="WP_225554276.1">
    <property type="nucleotide sequence ID" value="NZ_JADEYP010000025.1"/>
</dbReference>
<reference evidence="1" key="1">
    <citation type="submission" date="2020-10" db="EMBL/GenBank/DDBJ databases">
        <authorList>
            <person name="Lu T."/>
            <person name="Wang Q."/>
            <person name="Han X."/>
        </authorList>
    </citation>
    <scope>NUCLEOTIDE SEQUENCE</scope>
    <source>
        <strain evidence="1">WQ 366</strain>
    </source>
</reference>
<dbReference type="Proteomes" id="UP001165302">
    <property type="component" value="Unassembled WGS sequence"/>
</dbReference>
<dbReference type="Gene3D" id="3.40.50.1110">
    <property type="entry name" value="SGNH hydrolase"/>
    <property type="match status" value="1"/>
</dbReference>
<proteinExistence type="predicted"/>
<name>A0ABS7Z9C6_9SPHI</name>
<comment type="caution">
    <text evidence="1">The sequence shown here is derived from an EMBL/GenBank/DDBJ whole genome shotgun (WGS) entry which is preliminary data.</text>
</comment>
<keyword evidence="2" id="KW-1185">Reference proteome</keyword>
<dbReference type="InterPro" id="IPR036514">
    <property type="entry name" value="SGNH_hydro_sf"/>
</dbReference>
<evidence type="ECO:0000313" key="1">
    <source>
        <dbReference type="EMBL" id="MCA5005996.1"/>
    </source>
</evidence>
<dbReference type="SUPFAM" id="SSF52266">
    <property type="entry name" value="SGNH hydrolase"/>
    <property type="match status" value="1"/>
</dbReference>
<dbReference type="PROSITE" id="PS51257">
    <property type="entry name" value="PROKAR_LIPOPROTEIN"/>
    <property type="match status" value="1"/>
</dbReference>
<evidence type="ECO:0000313" key="2">
    <source>
        <dbReference type="Proteomes" id="UP001165302"/>
    </source>
</evidence>
<dbReference type="GO" id="GO:0016787">
    <property type="term" value="F:hydrolase activity"/>
    <property type="evidence" value="ECO:0007669"/>
    <property type="project" value="UniProtKB-KW"/>
</dbReference>
<organism evidence="1 2">
    <name type="scientific">Sphingobacterium bovistauri</name>
    <dbReference type="NCBI Taxonomy" id="2781959"/>
    <lineage>
        <taxon>Bacteria</taxon>
        <taxon>Pseudomonadati</taxon>
        <taxon>Bacteroidota</taxon>
        <taxon>Sphingobacteriia</taxon>
        <taxon>Sphingobacteriales</taxon>
        <taxon>Sphingobacteriaceae</taxon>
        <taxon>Sphingobacterium</taxon>
    </lineage>
</organism>
<keyword evidence="1" id="KW-0378">Hydrolase</keyword>
<gene>
    <name evidence="1" type="ORF">IPZ78_12630</name>
</gene>
<accession>A0ABS7Z9C6</accession>